<evidence type="ECO:0000256" key="1">
    <source>
        <dbReference type="SAM" id="MobiDB-lite"/>
    </source>
</evidence>
<evidence type="ECO:0000313" key="2">
    <source>
        <dbReference type="EMBL" id="AVK75958.1"/>
    </source>
</evidence>
<gene>
    <name evidence="2" type="ORF">pneo_cds_351</name>
</gene>
<proteinExistence type="predicted"/>
<protein>
    <submittedName>
        <fullName evidence="2">Uncharacterized protein</fullName>
    </submittedName>
</protein>
<dbReference type="RefSeq" id="YP_009481961.1">
    <property type="nucleotide sequence ID" value="NC_037666.1"/>
</dbReference>
<name>A0A2U7UBW7_9VIRU</name>
<dbReference type="Proteomes" id="UP000249287">
    <property type="component" value="Segment"/>
</dbReference>
<organism evidence="2">
    <name type="scientific">Pandoravirus neocaledonia</name>
    <dbReference type="NCBI Taxonomy" id="2107708"/>
    <lineage>
        <taxon>Viruses</taxon>
        <taxon>Pandoravirus</taxon>
    </lineage>
</organism>
<dbReference type="GeneID" id="36842671"/>
<sequence length="165" mass="17412">MQGKKKGSAAGGATMPQANGRRRNASGRSHGVRLHSGAPRTYLVPIRKRVASPAAVLASLGICDGSGARSDHRTEQENERCDAVECDTTTTVVTFVRLTKAQMARGRQRAWEERCARRRERSRQPVPASQICGECGAVVHGAVDACPPCGAALVHVVAAVAVADS</sequence>
<feature type="region of interest" description="Disordered" evidence="1">
    <location>
        <begin position="1"/>
        <end position="36"/>
    </location>
</feature>
<feature type="compositionally biased region" description="Basic residues" evidence="1">
    <location>
        <begin position="20"/>
        <end position="33"/>
    </location>
</feature>
<dbReference type="EMBL" id="MG011690">
    <property type="protein sequence ID" value="AVK75958.1"/>
    <property type="molecule type" value="Genomic_DNA"/>
</dbReference>
<reference evidence="2" key="1">
    <citation type="journal article" date="2018" name="Nat. Commun.">
        <title>Diversity and evolution of the emerging Pandoraviridae family.</title>
        <authorList>
            <person name="Legendre M."/>
            <person name="Fabre E."/>
            <person name="Poirot O."/>
            <person name="Jeudy S."/>
            <person name="Lartigue A."/>
            <person name="Alempic J.M."/>
            <person name="Beucher L."/>
            <person name="Philippe N."/>
            <person name="Bertaux L."/>
            <person name="Christo-Foroux E."/>
            <person name="Labadie K."/>
            <person name="Coute Y."/>
            <person name="Abergel C."/>
            <person name="Claverie J.M."/>
        </authorList>
    </citation>
    <scope>NUCLEOTIDE SEQUENCE [LARGE SCALE GENOMIC DNA]</scope>
    <source>
        <strain evidence="2">Neocaledonia</strain>
    </source>
</reference>
<dbReference type="KEGG" id="vg:36842671"/>
<accession>A0A2U7UBW7</accession>